<dbReference type="GO" id="GO:0003677">
    <property type="term" value="F:DNA binding"/>
    <property type="evidence" value="ECO:0007669"/>
    <property type="project" value="UniProtKB-KW"/>
</dbReference>
<evidence type="ECO:0000256" key="6">
    <source>
        <dbReference type="SAM" id="MobiDB-lite"/>
    </source>
</evidence>
<evidence type="ECO:0000256" key="2">
    <source>
        <dbReference type="ARBA" id="ARBA00023015"/>
    </source>
</evidence>
<feature type="domain" description="HTH cro/C1-type" evidence="7">
    <location>
        <begin position="87"/>
        <end position="141"/>
    </location>
</feature>
<dbReference type="PROSITE" id="PS50943">
    <property type="entry name" value="HTH_CROC1"/>
    <property type="match status" value="1"/>
</dbReference>
<dbReference type="SMART" id="SM00530">
    <property type="entry name" value="HTH_XRE"/>
    <property type="match status" value="1"/>
</dbReference>
<dbReference type="EMBL" id="LXPE01000009">
    <property type="protein sequence ID" value="OBA27289.1"/>
    <property type="molecule type" value="Genomic_DNA"/>
</dbReference>
<dbReference type="CDD" id="cd00093">
    <property type="entry name" value="HTH_XRE"/>
    <property type="match status" value="1"/>
</dbReference>
<evidence type="ECO:0000256" key="3">
    <source>
        <dbReference type="ARBA" id="ARBA00023125"/>
    </source>
</evidence>
<dbReference type="SUPFAM" id="SSF47413">
    <property type="entry name" value="lambda repressor-like DNA-binding domains"/>
    <property type="match status" value="1"/>
</dbReference>
<dbReference type="InterPro" id="IPR001387">
    <property type="entry name" value="Cro/C1-type_HTH"/>
</dbReference>
<proteinExistence type="inferred from homology"/>
<dbReference type="Pfam" id="PF01381">
    <property type="entry name" value="HTH_3"/>
    <property type="match status" value="1"/>
</dbReference>
<sequence>MSDNWDSETIIGRKSRIGGGGPRANVARSQAQINAARRSGLVVGVEKKYASGNKKGDVEGQRLTMIDRSEGEIIATKKLDPAVPLAMQKARQEKGLSQKDLATKANEKPNVVHDYETGKAIPNQQVLSKFEKVLGIKLRGKDIGGSLFKSKK</sequence>
<evidence type="ECO:0000313" key="9">
    <source>
        <dbReference type="Proteomes" id="UP000092321"/>
    </source>
</evidence>
<dbReference type="PANTHER" id="PTHR10245:SF15">
    <property type="entry name" value="ENDOTHELIAL DIFFERENTIATION-RELATED FACTOR 1"/>
    <property type="match status" value="1"/>
</dbReference>
<dbReference type="Gene3D" id="1.10.260.40">
    <property type="entry name" value="lambda repressor-like DNA-binding domains"/>
    <property type="match status" value="1"/>
</dbReference>
<dbReference type="FunFam" id="1.10.260.40:FF:000018">
    <property type="entry name" value="Multiprotein bridging factor 1"/>
    <property type="match status" value="1"/>
</dbReference>
<accession>A0A1B7TEV9</accession>
<dbReference type="GO" id="GO:0005634">
    <property type="term" value="C:nucleus"/>
    <property type="evidence" value="ECO:0007669"/>
    <property type="project" value="TreeGrafter"/>
</dbReference>
<name>A0A1B7TEV9_9ASCO</name>
<dbReference type="PANTHER" id="PTHR10245">
    <property type="entry name" value="ENDOTHELIAL DIFFERENTIATION-RELATED FACTOR 1 MULTIPROTEIN BRIDGING FACTOR 1"/>
    <property type="match status" value="1"/>
</dbReference>
<organism evidence="8 9">
    <name type="scientific">Hanseniaspora valbyensis NRRL Y-1626</name>
    <dbReference type="NCBI Taxonomy" id="766949"/>
    <lineage>
        <taxon>Eukaryota</taxon>
        <taxon>Fungi</taxon>
        <taxon>Dikarya</taxon>
        <taxon>Ascomycota</taxon>
        <taxon>Saccharomycotina</taxon>
        <taxon>Saccharomycetes</taxon>
        <taxon>Saccharomycodales</taxon>
        <taxon>Saccharomycodaceae</taxon>
        <taxon>Hanseniaspora</taxon>
    </lineage>
</organism>
<reference evidence="9" key="1">
    <citation type="journal article" date="2016" name="Proc. Natl. Acad. Sci. U.S.A.">
        <title>Comparative genomics of biotechnologically important yeasts.</title>
        <authorList>
            <person name="Riley R."/>
            <person name="Haridas S."/>
            <person name="Wolfe K.H."/>
            <person name="Lopes M.R."/>
            <person name="Hittinger C.T."/>
            <person name="Goeker M."/>
            <person name="Salamov A.A."/>
            <person name="Wisecaver J.H."/>
            <person name="Long T.M."/>
            <person name="Calvey C.H."/>
            <person name="Aerts A.L."/>
            <person name="Barry K.W."/>
            <person name="Choi C."/>
            <person name="Clum A."/>
            <person name="Coughlan A.Y."/>
            <person name="Deshpande S."/>
            <person name="Douglass A.P."/>
            <person name="Hanson S.J."/>
            <person name="Klenk H.-P."/>
            <person name="LaButti K.M."/>
            <person name="Lapidus A."/>
            <person name="Lindquist E.A."/>
            <person name="Lipzen A.M."/>
            <person name="Meier-Kolthoff J.P."/>
            <person name="Ohm R.A."/>
            <person name="Otillar R.P."/>
            <person name="Pangilinan J.L."/>
            <person name="Peng Y."/>
            <person name="Rokas A."/>
            <person name="Rosa C.A."/>
            <person name="Scheuner C."/>
            <person name="Sibirny A.A."/>
            <person name="Slot J.C."/>
            <person name="Stielow J.B."/>
            <person name="Sun H."/>
            <person name="Kurtzman C.P."/>
            <person name="Blackwell M."/>
            <person name="Grigoriev I.V."/>
            <person name="Jeffries T.W."/>
        </authorList>
    </citation>
    <scope>NUCLEOTIDE SEQUENCE [LARGE SCALE GENOMIC DNA]</scope>
    <source>
        <strain evidence="9">NRRL Y-1626</strain>
    </source>
</reference>
<evidence type="ECO:0000313" key="8">
    <source>
        <dbReference type="EMBL" id="OBA27289.1"/>
    </source>
</evidence>
<dbReference type="AlphaFoldDB" id="A0A1B7TEV9"/>
<dbReference type="OrthoDB" id="10253401at2759"/>
<keyword evidence="3" id="KW-0238">DNA-binding</keyword>
<feature type="region of interest" description="Disordered" evidence="6">
    <location>
        <begin position="1"/>
        <end position="29"/>
    </location>
</feature>
<dbReference type="InterPro" id="IPR010982">
    <property type="entry name" value="Lambda_DNA-bd_dom_sf"/>
</dbReference>
<gene>
    <name evidence="8" type="ORF">HANVADRAFT_52330</name>
</gene>
<keyword evidence="9" id="KW-1185">Reference proteome</keyword>
<comment type="function">
    <text evidence="5">Transcriptional coactivator that stimulates GCN4-dependent transcriptional activity by bridging the DNA-binding region of GCN4 and TBP (SPT15), thereby recruiting TBP to GCN4-bound promoters. Involved in induction of the ribosome quality control (RQC) pathway; a pathway that degrades nascent peptide chains during problematic translation. Required to prevent stalled ribosomes from frameshifting.</text>
</comment>
<dbReference type="Pfam" id="PF08523">
    <property type="entry name" value="MBF1"/>
    <property type="match status" value="1"/>
</dbReference>
<evidence type="ECO:0000256" key="4">
    <source>
        <dbReference type="ARBA" id="ARBA00023163"/>
    </source>
</evidence>
<protein>
    <submittedName>
        <fullName evidence="8">MBF1-domain-containing protein</fullName>
    </submittedName>
</protein>
<comment type="similarity">
    <text evidence="1">Belongs to the MBF1 family.</text>
</comment>
<evidence type="ECO:0000256" key="1">
    <source>
        <dbReference type="ARBA" id="ARBA00009802"/>
    </source>
</evidence>
<comment type="caution">
    <text evidence="8">The sequence shown here is derived from an EMBL/GenBank/DDBJ whole genome shotgun (WGS) entry which is preliminary data.</text>
</comment>
<evidence type="ECO:0000259" key="7">
    <source>
        <dbReference type="PROSITE" id="PS50943"/>
    </source>
</evidence>
<evidence type="ECO:0000256" key="5">
    <source>
        <dbReference type="ARBA" id="ARBA00035107"/>
    </source>
</evidence>
<dbReference type="InterPro" id="IPR013729">
    <property type="entry name" value="MBF1_N"/>
</dbReference>
<keyword evidence="4" id="KW-0804">Transcription</keyword>
<keyword evidence="2" id="KW-0805">Transcription regulation</keyword>
<dbReference type="Proteomes" id="UP000092321">
    <property type="component" value="Unassembled WGS sequence"/>
</dbReference>